<gene>
    <name evidence="1" type="ORF">L1987_49594</name>
</gene>
<protein>
    <submittedName>
        <fullName evidence="1">Uncharacterized protein</fullName>
    </submittedName>
</protein>
<proteinExistence type="predicted"/>
<organism evidence="1 2">
    <name type="scientific">Smallanthus sonchifolius</name>
    <dbReference type="NCBI Taxonomy" id="185202"/>
    <lineage>
        <taxon>Eukaryota</taxon>
        <taxon>Viridiplantae</taxon>
        <taxon>Streptophyta</taxon>
        <taxon>Embryophyta</taxon>
        <taxon>Tracheophyta</taxon>
        <taxon>Spermatophyta</taxon>
        <taxon>Magnoliopsida</taxon>
        <taxon>eudicotyledons</taxon>
        <taxon>Gunneridae</taxon>
        <taxon>Pentapetalae</taxon>
        <taxon>asterids</taxon>
        <taxon>campanulids</taxon>
        <taxon>Asterales</taxon>
        <taxon>Asteraceae</taxon>
        <taxon>Asteroideae</taxon>
        <taxon>Heliantheae alliance</taxon>
        <taxon>Millerieae</taxon>
        <taxon>Smallanthus</taxon>
    </lineage>
</organism>
<reference evidence="1 2" key="2">
    <citation type="journal article" date="2022" name="Mol. Ecol. Resour.">
        <title>The genomes of chicory, endive, great burdock and yacon provide insights into Asteraceae paleo-polyploidization history and plant inulin production.</title>
        <authorList>
            <person name="Fan W."/>
            <person name="Wang S."/>
            <person name="Wang H."/>
            <person name="Wang A."/>
            <person name="Jiang F."/>
            <person name="Liu H."/>
            <person name="Zhao H."/>
            <person name="Xu D."/>
            <person name="Zhang Y."/>
        </authorList>
    </citation>
    <scope>NUCLEOTIDE SEQUENCE [LARGE SCALE GENOMIC DNA]</scope>
    <source>
        <strain evidence="2">cv. Yunnan</strain>
        <tissue evidence="1">Leaves</tissue>
    </source>
</reference>
<dbReference type="Proteomes" id="UP001056120">
    <property type="component" value="Linkage Group LG16"/>
</dbReference>
<evidence type="ECO:0000313" key="1">
    <source>
        <dbReference type="EMBL" id="KAI3775026.1"/>
    </source>
</evidence>
<dbReference type="EMBL" id="CM042033">
    <property type="protein sequence ID" value="KAI3775026.1"/>
    <property type="molecule type" value="Genomic_DNA"/>
</dbReference>
<name>A0ACB9FVP6_9ASTR</name>
<comment type="caution">
    <text evidence="1">The sequence shown here is derived from an EMBL/GenBank/DDBJ whole genome shotgun (WGS) entry which is preliminary data.</text>
</comment>
<sequence length="106" mass="12088">MEEERTGETSEGGERRYTTEQPPLMAEGRRKKRLMVMVEVDESDVSLYALNWTLENLFKNPAASAGEEIPVVEPDPEQGMVTVVHVVQPFERCTFPDEPRYVLLFG</sequence>
<accession>A0ACB9FVP6</accession>
<evidence type="ECO:0000313" key="2">
    <source>
        <dbReference type="Proteomes" id="UP001056120"/>
    </source>
</evidence>
<reference evidence="2" key="1">
    <citation type="journal article" date="2022" name="Mol. Ecol. Resour.">
        <title>The genomes of chicory, endive, great burdock and yacon provide insights into Asteraceae palaeo-polyploidization history and plant inulin production.</title>
        <authorList>
            <person name="Fan W."/>
            <person name="Wang S."/>
            <person name="Wang H."/>
            <person name="Wang A."/>
            <person name="Jiang F."/>
            <person name="Liu H."/>
            <person name="Zhao H."/>
            <person name="Xu D."/>
            <person name="Zhang Y."/>
        </authorList>
    </citation>
    <scope>NUCLEOTIDE SEQUENCE [LARGE SCALE GENOMIC DNA]</scope>
    <source>
        <strain evidence="2">cv. Yunnan</strain>
    </source>
</reference>
<keyword evidence="2" id="KW-1185">Reference proteome</keyword>